<reference evidence="3" key="1">
    <citation type="submission" date="2021-05" db="EMBL/GenBank/DDBJ databases">
        <title>A free-living protist that lacks canonical eukaryotic 1 DNA replication and segregation systems.</title>
        <authorList>
            <person name="Salas-Leiva D.E."/>
            <person name="Tromer E.C."/>
            <person name="Curtis B.A."/>
            <person name="Jerlstrom-Hultqvist J."/>
            <person name="Kolisko M."/>
            <person name="Yi Z."/>
            <person name="Salas-Leiva J.S."/>
            <person name="Gallot-Lavallee L."/>
            <person name="Kops G.J.P.L."/>
            <person name="Archibald J.M."/>
            <person name="Simpson A.G.B."/>
            <person name="Roger A.J."/>
        </authorList>
    </citation>
    <scope>NUCLEOTIDE SEQUENCE</scope>
    <source>
        <strain evidence="3">BICM</strain>
    </source>
</reference>
<dbReference type="PANTHER" id="PTHR14611:SF2">
    <property type="entry name" value="TECTONIC"/>
    <property type="match status" value="1"/>
</dbReference>
<protein>
    <recommendedName>
        <fullName evidence="2">Tectonic-1-3 domain-containing protein</fullName>
    </recommendedName>
</protein>
<feature type="chain" id="PRO_5035232419" description="Tectonic-1-3 domain-containing protein" evidence="1">
    <location>
        <begin position="16"/>
        <end position="490"/>
    </location>
</feature>
<dbReference type="Proteomes" id="UP000717585">
    <property type="component" value="Unassembled WGS sequence"/>
</dbReference>
<dbReference type="Pfam" id="PF07773">
    <property type="entry name" value="TCTN_DUF1619"/>
    <property type="match status" value="2"/>
</dbReference>
<feature type="domain" description="Tectonic-1-3" evidence="2">
    <location>
        <begin position="76"/>
        <end position="209"/>
    </location>
</feature>
<evidence type="ECO:0000313" key="3">
    <source>
        <dbReference type="EMBL" id="KAG9392308.1"/>
    </source>
</evidence>
<feature type="signal peptide" evidence="1">
    <location>
        <begin position="1"/>
        <end position="15"/>
    </location>
</feature>
<evidence type="ECO:0000259" key="2">
    <source>
        <dbReference type="Pfam" id="PF07773"/>
    </source>
</evidence>
<dbReference type="EMBL" id="JAHDYR010000038">
    <property type="protein sequence ID" value="KAG9392308.1"/>
    <property type="molecule type" value="Genomic_DNA"/>
</dbReference>
<keyword evidence="4" id="KW-1185">Reference proteome</keyword>
<accession>A0A8J6ARQ6</accession>
<dbReference type="InterPro" id="IPR040354">
    <property type="entry name" value="TCTN1-3"/>
</dbReference>
<organism evidence="3 4">
    <name type="scientific">Carpediemonas membranifera</name>
    <dbReference type="NCBI Taxonomy" id="201153"/>
    <lineage>
        <taxon>Eukaryota</taxon>
        <taxon>Metamonada</taxon>
        <taxon>Carpediemonas-like organisms</taxon>
        <taxon>Carpediemonas</taxon>
    </lineage>
</organism>
<gene>
    <name evidence="3" type="ORF">J8273_5297</name>
</gene>
<dbReference type="InterPro" id="IPR011677">
    <property type="entry name" value="TCTN1-3_dom"/>
</dbReference>
<dbReference type="GO" id="GO:0030030">
    <property type="term" value="P:cell projection organization"/>
    <property type="evidence" value="ECO:0007669"/>
    <property type="project" value="UniProtKB-KW"/>
</dbReference>
<dbReference type="OrthoDB" id="2104337at2759"/>
<evidence type="ECO:0000256" key="1">
    <source>
        <dbReference type="SAM" id="SignalP"/>
    </source>
</evidence>
<comment type="caution">
    <text evidence="3">The sequence shown here is derived from an EMBL/GenBank/DDBJ whole genome shotgun (WGS) entry which is preliminary data.</text>
</comment>
<name>A0A8J6ARQ6_9EUKA</name>
<keyword evidence="1" id="KW-0732">Signal</keyword>
<dbReference type="AlphaFoldDB" id="A0A8J6ARQ6"/>
<feature type="domain" description="Tectonic-1-3" evidence="2">
    <location>
        <begin position="255"/>
        <end position="439"/>
    </location>
</feature>
<dbReference type="PANTHER" id="PTHR14611">
    <property type="entry name" value="TECTONIC FAMILY MEMBER"/>
    <property type="match status" value="1"/>
</dbReference>
<sequence>MHLQIVLCFLILVAAEKVCVTSVFGDSLCTVNSLISDVFSSEYSDPGIKDYNDISSDVSNAQQAFFGIDQMTIVSSYETGSPLISSPSGSSYQTVFAIPGSSYTSACTPSHVIGFDVSGSSECTIALTDLASQCTANAYLDVNNYIGHIVYTDITASATVTVTQGTTYTKDLTTGVITAAGTAVAPSYSAPSCSSAIMGGTYEITVGAADGAISAVVFHPVIATLTTSAERADLSFEYVFVSDDSTLEATYTPSGTPGYVPGMPVRAGVSTGSAIDTTDRFLTLRVPVANEDGTCPAESAPYGTPRSMSAVYGQDIRSTCTISTTAAAMGADCEAFRETALNTLWGEDSSQVTHIATFGNSDFADLTEWVAIDKPSLPTVSADAGSEGYCTDVPVAIVYELVAARTGAVSSPDIRIAAAQMTVKTATVRIGSTSPFAQSTVPAVTLAWEVRFTELDQDRTGNVLSGDSLQAPSFLPTLPADIFYPLSGST</sequence>
<evidence type="ECO:0000313" key="4">
    <source>
        <dbReference type="Proteomes" id="UP000717585"/>
    </source>
</evidence>
<proteinExistence type="predicted"/>